<dbReference type="Proteomes" id="UP001430584">
    <property type="component" value="Unassembled WGS sequence"/>
</dbReference>
<dbReference type="InterPro" id="IPR000639">
    <property type="entry name" value="Epox_hydrolase-like"/>
</dbReference>
<dbReference type="GeneID" id="92012590"/>
<dbReference type="Gene3D" id="3.40.50.1820">
    <property type="entry name" value="alpha/beta hydrolase"/>
    <property type="match status" value="1"/>
</dbReference>
<dbReference type="EMBL" id="JAJVCZ030000009">
    <property type="protein sequence ID" value="KAL0256113.1"/>
    <property type="molecule type" value="Genomic_DNA"/>
</dbReference>
<dbReference type="PANTHER" id="PTHR43791">
    <property type="entry name" value="PERMEASE-RELATED"/>
    <property type="match status" value="1"/>
</dbReference>
<evidence type="ECO:0000256" key="4">
    <source>
        <dbReference type="ARBA" id="ARBA00022989"/>
    </source>
</evidence>
<dbReference type="PRINTS" id="PR00412">
    <property type="entry name" value="EPOXHYDRLASE"/>
</dbReference>
<feature type="transmembrane region" description="Helical" evidence="6">
    <location>
        <begin position="314"/>
        <end position="337"/>
    </location>
</feature>
<organism evidence="7 8">
    <name type="scientific">Diplodia seriata</name>
    <dbReference type="NCBI Taxonomy" id="420778"/>
    <lineage>
        <taxon>Eukaryota</taxon>
        <taxon>Fungi</taxon>
        <taxon>Dikarya</taxon>
        <taxon>Ascomycota</taxon>
        <taxon>Pezizomycotina</taxon>
        <taxon>Dothideomycetes</taxon>
        <taxon>Dothideomycetes incertae sedis</taxon>
        <taxon>Botryosphaeriales</taxon>
        <taxon>Botryosphaeriaceae</taxon>
        <taxon>Diplodia</taxon>
    </lineage>
</organism>
<evidence type="ECO:0000256" key="6">
    <source>
        <dbReference type="SAM" id="Phobius"/>
    </source>
</evidence>
<comment type="caution">
    <text evidence="7">The sequence shown here is derived from an EMBL/GenBank/DDBJ whole genome shotgun (WGS) entry which is preliminary data.</text>
</comment>
<keyword evidence="3 6" id="KW-0812">Transmembrane</keyword>
<evidence type="ECO:0000256" key="3">
    <source>
        <dbReference type="ARBA" id="ARBA00022692"/>
    </source>
</evidence>
<proteinExistence type="predicted"/>
<dbReference type="PANTHER" id="PTHR43791:SF92">
    <property type="entry name" value="AGL026WP"/>
    <property type="match status" value="1"/>
</dbReference>
<dbReference type="InterPro" id="IPR011701">
    <property type="entry name" value="MFS"/>
</dbReference>
<sequence length="666" mass="72648">MQQAKANSVEAIEKIGLAAPAPDDLPLPECLATLGPDELRRLERSLVRRLDFTLLPVVDRNNIASAKIVGITETLNLTNNQYNTCLLLFYVGYVITQVPSNLIIGKVRPSLYICGITSAWGAVSMCQGFTKDFASLAVTRTILGLVEAPFLPAVFVLMSCWYKRTELPVRVAILYGGNMLATAFSGLIAAGITSRMEGAAGRPSWEWLFIIEGSTTVIIALLAMPLLPDYPLQSPHRWLPPPHQALAEHRIRAENAGIPDTDPESVLWGLQRALLDPKLYAFTLQQMSLITAQSFNNFFPSIVSTLGYPRTTTLLLTAPPYLFAFVASIFVSLHAAARGERGAHIALCTSVALVGNLLAIFAPGTAARYVAMFLMTAGAYAPYNLLGSGTSSKPTNPADYNSHALSADLAALLAAESINSVVAIGHDWGSYAAQRLWLWQPQLLCGLGLLNVGYMAPPINVGPNDDGGAAAPFDVAALNAATEQATGWPRFAYWELFAADDGAQVLDKHLESFWGVLHGDDRGGHWMREMFCTRGAMRAFLERDGRVELREYAKPGRGWKEEWFAELEEGGGGLDGALGPYRAMVGGHQYEVERTLPPERVKVTVPAFFLGCEQDEVCTMDLVEENRKAGLLPDLTVKVIDSGHWCTMEKPDEVGKALYDWLVEKF</sequence>
<feature type="transmembrane region" description="Helical" evidence="6">
    <location>
        <begin position="142"/>
        <end position="161"/>
    </location>
</feature>
<keyword evidence="5 6" id="KW-0472">Membrane</keyword>
<evidence type="ECO:0000256" key="2">
    <source>
        <dbReference type="ARBA" id="ARBA00022448"/>
    </source>
</evidence>
<dbReference type="InterPro" id="IPR036259">
    <property type="entry name" value="MFS_trans_sf"/>
</dbReference>
<name>A0ABR3C667_9PEZI</name>
<dbReference type="SUPFAM" id="SSF103473">
    <property type="entry name" value="MFS general substrate transporter"/>
    <property type="match status" value="1"/>
</dbReference>
<feature type="transmembrane region" description="Helical" evidence="6">
    <location>
        <begin position="173"/>
        <end position="193"/>
    </location>
</feature>
<comment type="subcellular location">
    <subcellularLocation>
        <location evidence="1">Membrane</location>
        <topology evidence="1">Multi-pass membrane protein</topology>
    </subcellularLocation>
</comment>
<dbReference type="SUPFAM" id="SSF53474">
    <property type="entry name" value="alpha/beta-Hydrolases"/>
    <property type="match status" value="1"/>
</dbReference>
<dbReference type="Gene3D" id="1.20.1250.20">
    <property type="entry name" value="MFS general substrate transporter like domains"/>
    <property type="match status" value="1"/>
</dbReference>
<feature type="transmembrane region" description="Helical" evidence="6">
    <location>
        <begin position="343"/>
        <end position="362"/>
    </location>
</feature>
<evidence type="ECO:0000256" key="5">
    <source>
        <dbReference type="ARBA" id="ARBA00023136"/>
    </source>
</evidence>
<keyword evidence="4 6" id="KW-1133">Transmembrane helix</keyword>
<keyword evidence="8" id="KW-1185">Reference proteome</keyword>
<dbReference type="InterPro" id="IPR029058">
    <property type="entry name" value="AB_hydrolase_fold"/>
</dbReference>
<evidence type="ECO:0000313" key="8">
    <source>
        <dbReference type="Proteomes" id="UP001430584"/>
    </source>
</evidence>
<keyword evidence="2" id="KW-0813">Transport</keyword>
<accession>A0ABR3C667</accession>
<reference evidence="7 8" key="1">
    <citation type="submission" date="2024-02" db="EMBL/GenBank/DDBJ databases">
        <title>De novo assembly and annotation of 12 fungi associated with fruit tree decline syndrome in Ontario, Canada.</title>
        <authorList>
            <person name="Sulman M."/>
            <person name="Ellouze W."/>
            <person name="Ilyukhin E."/>
        </authorList>
    </citation>
    <scope>NUCLEOTIDE SEQUENCE [LARGE SCALE GENOMIC DNA]</scope>
    <source>
        <strain evidence="7 8">FDS-637</strain>
    </source>
</reference>
<dbReference type="RefSeq" id="XP_066629142.1">
    <property type="nucleotide sequence ID" value="XM_066779913.1"/>
</dbReference>
<evidence type="ECO:0000313" key="7">
    <source>
        <dbReference type="EMBL" id="KAL0256113.1"/>
    </source>
</evidence>
<feature type="transmembrane region" description="Helical" evidence="6">
    <location>
        <begin position="205"/>
        <end position="227"/>
    </location>
</feature>
<dbReference type="Pfam" id="PF07690">
    <property type="entry name" value="MFS_1"/>
    <property type="match status" value="1"/>
</dbReference>
<evidence type="ECO:0000256" key="1">
    <source>
        <dbReference type="ARBA" id="ARBA00004141"/>
    </source>
</evidence>
<gene>
    <name evidence="7" type="ORF">SLS55_008505</name>
</gene>
<protein>
    <submittedName>
        <fullName evidence="7">Uncharacterized protein</fullName>
    </submittedName>
</protein>